<keyword evidence="2 6" id="KW-0328">Glycosyltransferase</keyword>
<evidence type="ECO:0000313" key="6">
    <source>
        <dbReference type="EMBL" id="MDR7347149.1"/>
    </source>
</evidence>
<dbReference type="PANTHER" id="PTHR45947:SF3">
    <property type="entry name" value="SULFOQUINOVOSYL TRANSFERASE SQD2"/>
    <property type="match status" value="1"/>
</dbReference>
<dbReference type="EMBL" id="JAVDYJ010000001">
    <property type="protein sequence ID" value="MDR7347149.1"/>
    <property type="molecule type" value="Genomic_DNA"/>
</dbReference>
<dbReference type="Pfam" id="PF00534">
    <property type="entry name" value="Glycos_transf_1"/>
    <property type="match status" value="1"/>
</dbReference>
<dbReference type="Gene3D" id="3.40.50.2000">
    <property type="entry name" value="Glycogen Phosphorylase B"/>
    <property type="match status" value="2"/>
</dbReference>
<dbReference type="GO" id="GO:0102710">
    <property type="term" value="F:D-inositol-3-phosphate glycosyltransferase activity"/>
    <property type="evidence" value="ECO:0007669"/>
    <property type="project" value="UniProtKB-EC"/>
</dbReference>
<evidence type="ECO:0000259" key="5">
    <source>
        <dbReference type="Pfam" id="PF13439"/>
    </source>
</evidence>
<dbReference type="RefSeq" id="WP_310172986.1">
    <property type="nucleotide sequence ID" value="NZ_BAABHE010000002.1"/>
</dbReference>
<evidence type="ECO:0000256" key="2">
    <source>
        <dbReference type="ARBA" id="ARBA00022676"/>
    </source>
</evidence>
<evidence type="ECO:0000256" key="1">
    <source>
        <dbReference type="ARBA" id="ARBA00021292"/>
    </source>
</evidence>
<dbReference type="PANTHER" id="PTHR45947">
    <property type="entry name" value="SULFOQUINOVOSYL TRANSFERASE SQD2"/>
    <property type="match status" value="1"/>
</dbReference>
<feature type="domain" description="Glycosyl transferase family 1" evidence="4">
    <location>
        <begin position="218"/>
        <end position="368"/>
    </location>
</feature>
<dbReference type="SUPFAM" id="SSF53756">
    <property type="entry name" value="UDP-Glycosyltransferase/glycogen phosphorylase"/>
    <property type="match status" value="1"/>
</dbReference>
<keyword evidence="3 6" id="KW-0808">Transferase</keyword>
<organism evidence="6 7">
    <name type="scientific">Enteractinococcus fodinae</name>
    <dbReference type="NCBI Taxonomy" id="684663"/>
    <lineage>
        <taxon>Bacteria</taxon>
        <taxon>Bacillati</taxon>
        <taxon>Actinomycetota</taxon>
        <taxon>Actinomycetes</taxon>
        <taxon>Micrococcales</taxon>
        <taxon>Micrococcaceae</taxon>
    </lineage>
</organism>
<evidence type="ECO:0000256" key="3">
    <source>
        <dbReference type="ARBA" id="ARBA00022679"/>
    </source>
</evidence>
<evidence type="ECO:0000259" key="4">
    <source>
        <dbReference type="Pfam" id="PF00534"/>
    </source>
</evidence>
<dbReference type="InterPro" id="IPR028098">
    <property type="entry name" value="Glyco_trans_4-like_N"/>
</dbReference>
<feature type="domain" description="Glycosyltransferase subfamily 4-like N-terminal" evidence="5">
    <location>
        <begin position="26"/>
        <end position="200"/>
    </location>
</feature>
<protein>
    <recommendedName>
        <fullName evidence="1">D-inositol 3-phosphate glycosyltransferase</fullName>
    </recommendedName>
</protein>
<dbReference type="InterPro" id="IPR001296">
    <property type="entry name" value="Glyco_trans_1"/>
</dbReference>
<proteinExistence type="predicted"/>
<dbReference type="InterPro" id="IPR050194">
    <property type="entry name" value="Glycosyltransferase_grp1"/>
</dbReference>
<reference evidence="6 7" key="1">
    <citation type="submission" date="2023-07" db="EMBL/GenBank/DDBJ databases">
        <title>Sequencing the genomes of 1000 actinobacteria strains.</title>
        <authorList>
            <person name="Klenk H.-P."/>
        </authorList>
    </citation>
    <scope>NUCLEOTIDE SEQUENCE [LARGE SCALE GENOMIC DNA]</scope>
    <source>
        <strain evidence="6 7">DSM 22966</strain>
    </source>
</reference>
<comment type="caution">
    <text evidence="6">The sequence shown here is derived from an EMBL/GenBank/DDBJ whole genome shotgun (WGS) entry which is preliminary data.</text>
</comment>
<dbReference type="Pfam" id="PF13439">
    <property type="entry name" value="Glyco_transf_4"/>
    <property type="match status" value="1"/>
</dbReference>
<accession>A0ABU2B290</accession>
<sequence length="407" mass="43399">MTEQLTIVMVAMHTSPLAQPGQGDAGGLNVYVSNLSQALISQGHQVLAFTRKTSGPEIPVVIDAATGSQVIPLAAGGYKLPKEALSSLTTQFAQMMVKEVKNRAKHRVVLHSHYWLSGLAAIEAAQGLQAPVIHTMHTLGAAKNSSAPGSEPAYRVERENYIAAKVSVLTANTAAERQELIQHTGVAPHRVVVVPPGVDHHIFTSHGPTVWPGRQAQMGPRVLFAGRMQPFKGPHVLVEALADLRRRGHASLPTVHFTGAVSGQKDYNVHAQAYLLGVARYCSFSRPVSPTVLASYMRAADVVAVPSVSESFGLVAIEAQACGTAVLAHRAGGLTTAVADQRTGELLNSLAPEAWADALESVMLQPATWRTYGDAAVHHAATFSWTGMAQNMLQLYRTAARGRTRCD</sequence>
<keyword evidence="7" id="KW-1185">Reference proteome</keyword>
<gene>
    <name evidence="6" type="ORF">J2S62_001406</name>
</gene>
<evidence type="ECO:0000313" key="7">
    <source>
        <dbReference type="Proteomes" id="UP001183794"/>
    </source>
</evidence>
<dbReference type="Proteomes" id="UP001183794">
    <property type="component" value="Unassembled WGS sequence"/>
</dbReference>
<name>A0ABU2B290_9MICC</name>